<evidence type="ECO:0000313" key="3">
    <source>
        <dbReference type="Proteomes" id="UP000295620"/>
    </source>
</evidence>
<evidence type="ECO:0000256" key="1">
    <source>
        <dbReference type="SAM" id="SignalP"/>
    </source>
</evidence>
<dbReference type="InterPro" id="IPR010281">
    <property type="entry name" value="DUF885"/>
</dbReference>
<proteinExistence type="predicted"/>
<dbReference type="Pfam" id="PF05960">
    <property type="entry name" value="DUF885"/>
    <property type="match status" value="1"/>
</dbReference>
<keyword evidence="3" id="KW-1185">Reference proteome</keyword>
<organism evidence="2 3">
    <name type="scientific">Pedobacter metabolipauper</name>
    <dbReference type="NCBI Taxonomy" id="425513"/>
    <lineage>
        <taxon>Bacteria</taxon>
        <taxon>Pseudomonadati</taxon>
        <taxon>Bacteroidota</taxon>
        <taxon>Sphingobacteriia</taxon>
        <taxon>Sphingobacteriales</taxon>
        <taxon>Sphingobacteriaceae</taxon>
        <taxon>Pedobacter</taxon>
    </lineage>
</organism>
<dbReference type="PANTHER" id="PTHR33361">
    <property type="entry name" value="GLR0591 PROTEIN"/>
    <property type="match status" value="1"/>
</dbReference>
<dbReference type="EMBL" id="SNYC01000008">
    <property type="protein sequence ID" value="TDQ06631.1"/>
    <property type="molecule type" value="Genomic_DNA"/>
</dbReference>
<sequence>MQNKLILILMSVVFTTGPSIAQINSVAPFMSEYQADRMLLRKFYTIETAPETSERLQSLFKEYLKKIDELDFNQMNNGSKADYILFKRDLNESLALQQRSDQEFMRLKVYFPFADEIYQLEKQSRRGTAMEGQKIAAQLNEINKTIAKLNSSLASVPPFDESTARSAAEIARDIRSAVRKVYDFYNNYDPMFSWWVSATYKETDNLLPAYAAALEKHRKASGTNAQKIEGIPVGRAEILRKLKYEMIAYTPEELIEMANKEMAWCDQEMLQATREMGLKDDWKAALERVKNTYVAPGKQPELIVRLYQDAIGFIKTNNLMTIPPLAEETWGMIMMTPERQLVNPFFTGGDEISISYPTSEMSYDDKMMSMRGNNPYFSRATVQHELIPGHNLQYFMARRYNTHRRYNTPFWMEGWALYWELLLYDMGFAKTPEEKIGMLFWRKHRCARILFSLNFQIGKWSAQECVDYLVDHVGHERANAEGEVRRSVASWTDPLYQIAYLTGGLQIMSLKKELVDTKKMTIKAFNDAFIRENSMPVEMARAILTNQPLEKNFQAKWKFYN</sequence>
<accession>A0A4R6SS77</accession>
<evidence type="ECO:0000313" key="2">
    <source>
        <dbReference type="EMBL" id="TDQ06631.1"/>
    </source>
</evidence>
<dbReference type="OrthoDB" id="9760040at2"/>
<protein>
    <submittedName>
        <fullName evidence="2">Uncharacterized protein (DUF885 family)</fullName>
    </submittedName>
</protein>
<gene>
    <name evidence="2" type="ORF">ATK78_4290</name>
</gene>
<comment type="caution">
    <text evidence="2">The sequence shown here is derived from an EMBL/GenBank/DDBJ whole genome shotgun (WGS) entry which is preliminary data.</text>
</comment>
<keyword evidence="1" id="KW-0732">Signal</keyword>
<feature type="signal peptide" evidence="1">
    <location>
        <begin position="1"/>
        <end position="21"/>
    </location>
</feature>
<dbReference type="PANTHER" id="PTHR33361:SF2">
    <property type="entry name" value="DUF885 DOMAIN-CONTAINING PROTEIN"/>
    <property type="match status" value="1"/>
</dbReference>
<dbReference type="Proteomes" id="UP000295620">
    <property type="component" value="Unassembled WGS sequence"/>
</dbReference>
<dbReference type="AlphaFoldDB" id="A0A4R6SS77"/>
<feature type="chain" id="PRO_5020298989" evidence="1">
    <location>
        <begin position="22"/>
        <end position="561"/>
    </location>
</feature>
<name>A0A4R6SS77_9SPHI</name>
<reference evidence="2 3" key="1">
    <citation type="submission" date="2019-03" db="EMBL/GenBank/DDBJ databases">
        <title>Genomic Encyclopedia of Archaeal and Bacterial Type Strains, Phase II (KMG-II): from individual species to whole genera.</title>
        <authorList>
            <person name="Goeker M."/>
        </authorList>
    </citation>
    <scope>NUCLEOTIDE SEQUENCE [LARGE SCALE GENOMIC DNA]</scope>
    <source>
        <strain evidence="2 3">DSM 19035</strain>
    </source>
</reference>